<sequence>MEARWAGPSDPLLLDGRSLTEDDFHSVAQSHRRVGLAPGARPALERGREAVERVVAAGAPVYGVTTGFGALSDRFIPPESVGELQRSLVESHASGVGPPLPRRVVRGLILLRANSLAQGLSGVRPEVIDRLLDYLNRDLVPWVPEAGSVGASGDLAPLAHLARTLHGEGAFVDPSGRPVPAGDLLPREGLRPIRLVEKEGLALINGTALMTSYLALAIDDLERLLRAALVASALVYDALRGSPD</sequence>
<dbReference type="InterPro" id="IPR024083">
    <property type="entry name" value="Fumarase/histidase_N"/>
</dbReference>
<keyword evidence="1 2" id="KW-0456">Lyase</keyword>
<proteinExistence type="predicted"/>
<organism evidence="2">
    <name type="scientific">mine drainage metagenome</name>
    <dbReference type="NCBI Taxonomy" id="410659"/>
    <lineage>
        <taxon>unclassified sequences</taxon>
        <taxon>metagenomes</taxon>
        <taxon>ecological metagenomes</taxon>
    </lineage>
</organism>
<dbReference type="SUPFAM" id="SSF48557">
    <property type="entry name" value="L-aspartase-like"/>
    <property type="match status" value="1"/>
</dbReference>
<dbReference type="PANTHER" id="PTHR10362">
    <property type="entry name" value="HISTIDINE AMMONIA-LYASE"/>
    <property type="match status" value="1"/>
</dbReference>
<name>T0YQW8_9ZZZZ</name>
<dbReference type="InterPro" id="IPR001106">
    <property type="entry name" value="Aromatic_Lyase"/>
</dbReference>
<dbReference type="EMBL" id="AUZZ01009217">
    <property type="protein sequence ID" value="EQD34172.1"/>
    <property type="molecule type" value="Genomic_DNA"/>
</dbReference>
<reference evidence="2" key="1">
    <citation type="submission" date="2013-08" db="EMBL/GenBank/DDBJ databases">
        <authorList>
            <person name="Mendez C."/>
            <person name="Richter M."/>
            <person name="Ferrer M."/>
            <person name="Sanchez J."/>
        </authorList>
    </citation>
    <scope>NUCLEOTIDE SEQUENCE</scope>
</reference>
<evidence type="ECO:0000256" key="1">
    <source>
        <dbReference type="ARBA" id="ARBA00023239"/>
    </source>
</evidence>
<reference evidence="2" key="2">
    <citation type="journal article" date="2014" name="ISME J.">
        <title>Microbial stratification in low pH oxic and suboxic macroscopic growths along an acid mine drainage.</title>
        <authorList>
            <person name="Mendez-Garcia C."/>
            <person name="Mesa V."/>
            <person name="Sprenger R.R."/>
            <person name="Richter M."/>
            <person name="Diez M.S."/>
            <person name="Solano J."/>
            <person name="Bargiela R."/>
            <person name="Golyshina O.V."/>
            <person name="Manteca A."/>
            <person name="Ramos J.L."/>
            <person name="Gallego J.R."/>
            <person name="Llorente I."/>
            <person name="Martins Dos Santos V.A."/>
            <person name="Jensen O.N."/>
            <person name="Pelaez A.I."/>
            <person name="Sanchez J."/>
            <person name="Ferrer M."/>
        </authorList>
    </citation>
    <scope>NUCLEOTIDE SEQUENCE</scope>
</reference>
<gene>
    <name evidence="2" type="ORF">B2A_12776</name>
</gene>
<comment type="caution">
    <text evidence="2">The sequence shown here is derived from an EMBL/GenBank/DDBJ whole genome shotgun (WGS) entry which is preliminary data.</text>
</comment>
<feature type="non-terminal residue" evidence="2">
    <location>
        <position position="244"/>
    </location>
</feature>
<dbReference type="GO" id="GO:0016841">
    <property type="term" value="F:ammonia-lyase activity"/>
    <property type="evidence" value="ECO:0007669"/>
    <property type="project" value="InterPro"/>
</dbReference>
<dbReference type="PROSITE" id="PS00488">
    <property type="entry name" value="PAL_HISTIDASE"/>
    <property type="match status" value="1"/>
</dbReference>
<evidence type="ECO:0000313" key="2">
    <source>
        <dbReference type="EMBL" id="EQD34172.1"/>
    </source>
</evidence>
<dbReference type="EC" id="4.3.1.-" evidence="2"/>
<dbReference type="InterPro" id="IPR022313">
    <property type="entry name" value="Phe/His_NH3-lyase_AS"/>
</dbReference>
<dbReference type="Pfam" id="PF00221">
    <property type="entry name" value="Lyase_aromatic"/>
    <property type="match status" value="1"/>
</dbReference>
<dbReference type="Gene3D" id="1.10.275.10">
    <property type="entry name" value="Fumarase/aspartase (N-terminal domain)"/>
    <property type="match status" value="1"/>
</dbReference>
<protein>
    <submittedName>
        <fullName evidence="2">Histidine ammonia-lyase</fullName>
        <ecNumber evidence="2">4.3.1.-</ecNumber>
    </submittedName>
</protein>
<dbReference type="FunFam" id="1.10.275.10:FF:000005">
    <property type="entry name" value="Histidine ammonia-lyase"/>
    <property type="match status" value="1"/>
</dbReference>
<accession>T0YQW8</accession>
<dbReference type="AlphaFoldDB" id="T0YQW8"/>
<dbReference type="InterPro" id="IPR008948">
    <property type="entry name" value="L-Aspartase-like"/>
</dbReference>